<sequence>MSPRDTVRRVLRRLVLVLSVIILGMTALSLVSVLLIQQEVRQVTREITPMVDDSNLMRINVTDAQTSFQGFLVTRDQGFLDSYTRHRAAFTESHDSFQERSAMIGKPEVAADFDAASTEWFELAEAEIARVQAGAEPSLVDSVDAFDVVTDAHAALVTDMSDIRQERRDRYTQLMSGLALATGLVGLGGLLITRGQSGLALRRLARPLQDLESVVSRHRQGSVDVRADTTAGATEVVAVATAFNELADENAELERARVRQLELYRATIKVASQLSSAPEEWDRACVTIRDGLGVDRLSLHEVTRHEHASLLTASPHGSLLDGVPGEDLAAALEHGRVLANHPEQVATGVPASLAAAAERHGVASWVLLPLAVPDNMFGVLCVARWEPYRWPGGELDALDRFAGYLTTALAVRRMMTSMYDLDRQKSDFMATTSHELRTPLTSMAGYLELLEDGDFGPLNERQAQALGVVSRNAGRLRALIDDLLLLNRLDSGQASMHRRPVEVHEVISRVVESMHPVARNAQVDLRVGEVAQPAPVRADRDQLERALGNVVSNAIKFTNIGGQVRLSATVEEDLVLLECTDTGMGIPEADLAGLFTQFYRASNAQQGQVQGTGLGLAIVRKIAESHGGSVELASQEGVGTTVTLSLPLLDPATPEEPADG</sequence>
<evidence type="ECO:0000256" key="6">
    <source>
        <dbReference type="ARBA" id="ARBA00022692"/>
    </source>
</evidence>
<dbReference type="PRINTS" id="PR00344">
    <property type="entry name" value="BCTRLSENSOR"/>
</dbReference>
<evidence type="ECO:0000256" key="7">
    <source>
        <dbReference type="ARBA" id="ARBA00022777"/>
    </source>
</evidence>
<dbReference type="PANTHER" id="PTHR43711">
    <property type="entry name" value="TWO-COMPONENT HISTIDINE KINASE"/>
    <property type="match status" value="1"/>
</dbReference>
<dbReference type="Gene3D" id="3.30.450.40">
    <property type="match status" value="1"/>
</dbReference>
<dbReference type="InterPro" id="IPR029016">
    <property type="entry name" value="GAF-like_dom_sf"/>
</dbReference>
<feature type="domain" description="Histidine kinase" evidence="11">
    <location>
        <begin position="431"/>
        <end position="650"/>
    </location>
</feature>
<dbReference type="InterPro" id="IPR003660">
    <property type="entry name" value="HAMP_dom"/>
</dbReference>
<keyword evidence="13" id="KW-0547">Nucleotide-binding</keyword>
<dbReference type="SUPFAM" id="SSF47384">
    <property type="entry name" value="Homodimeric domain of signal transducing histidine kinase"/>
    <property type="match status" value="1"/>
</dbReference>
<keyword evidence="9" id="KW-0902">Two-component regulatory system</keyword>
<dbReference type="Gene3D" id="3.30.565.10">
    <property type="entry name" value="Histidine kinase-like ATPase, C-terminal domain"/>
    <property type="match status" value="1"/>
</dbReference>
<evidence type="ECO:0000256" key="5">
    <source>
        <dbReference type="ARBA" id="ARBA00022679"/>
    </source>
</evidence>
<dbReference type="Pfam" id="PF02518">
    <property type="entry name" value="HATPase_c"/>
    <property type="match status" value="1"/>
</dbReference>
<keyword evidence="14" id="KW-1185">Reference proteome</keyword>
<dbReference type="SUPFAM" id="SSF55874">
    <property type="entry name" value="ATPase domain of HSP90 chaperone/DNA topoisomerase II/histidine kinase"/>
    <property type="match status" value="1"/>
</dbReference>
<keyword evidence="8 10" id="KW-1133">Transmembrane helix</keyword>
<keyword evidence="10" id="KW-0472">Membrane</keyword>
<dbReference type="PROSITE" id="PS50109">
    <property type="entry name" value="HIS_KIN"/>
    <property type="match status" value="1"/>
</dbReference>
<dbReference type="CDD" id="cd00075">
    <property type="entry name" value="HATPase"/>
    <property type="match status" value="1"/>
</dbReference>
<dbReference type="Gene3D" id="1.10.287.130">
    <property type="match status" value="1"/>
</dbReference>
<dbReference type="InterPro" id="IPR007891">
    <property type="entry name" value="CHASE3"/>
</dbReference>
<dbReference type="CDD" id="cd00082">
    <property type="entry name" value="HisKA"/>
    <property type="match status" value="1"/>
</dbReference>
<dbReference type="PROSITE" id="PS50885">
    <property type="entry name" value="HAMP"/>
    <property type="match status" value="1"/>
</dbReference>
<comment type="subcellular location">
    <subcellularLocation>
        <location evidence="2">Cell membrane</location>
    </subcellularLocation>
</comment>
<dbReference type="Pfam" id="PF05227">
    <property type="entry name" value="CHASE3"/>
    <property type="match status" value="1"/>
</dbReference>
<keyword evidence="13" id="KW-0067">ATP-binding</keyword>
<dbReference type="Pfam" id="PF00512">
    <property type="entry name" value="HisKA"/>
    <property type="match status" value="1"/>
</dbReference>
<evidence type="ECO:0000313" key="13">
    <source>
        <dbReference type="EMBL" id="USQ79744.1"/>
    </source>
</evidence>
<reference evidence="13" key="1">
    <citation type="submission" date="2022-06" db="EMBL/GenBank/DDBJ databases">
        <title>Ornithinimicrobium HY1793.</title>
        <authorList>
            <person name="Huang Y."/>
        </authorList>
    </citation>
    <scope>NUCLEOTIDE SEQUENCE</scope>
    <source>
        <strain evidence="13">HY1793</strain>
    </source>
</reference>
<evidence type="ECO:0000256" key="8">
    <source>
        <dbReference type="ARBA" id="ARBA00022989"/>
    </source>
</evidence>
<evidence type="ECO:0000259" key="11">
    <source>
        <dbReference type="PROSITE" id="PS50109"/>
    </source>
</evidence>
<dbReference type="InterPro" id="IPR003661">
    <property type="entry name" value="HisK_dim/P_dom"/>
</dbReference>
<gene>
    <name evidence="13" type="ORF">NF556_19495</name>
</gene>
<comment type="catalytic activity">
    <reaction evidence="1">
        <text>ATP + protein L-histidine = ADP + protein N-phospho-L-histidine.</text>
        <dbReference type="EC" id="2.7.13.3"/>
    </reaction>
</comment>
<keyword evidence="7" id="KW-0418">Kinase</keyword>
<dbReference type="Proteomes" id="UP001056455">
    <property type="component" value="Chromosome"/>
</dbReference>
<evidence type="ECO:0000256" key="4">
    <source>
        <dbReference type="ARBA" id="ARBA00022553"/>
    </source>
</evidence>
<dbReference type="Pfam" id="PF01590">
    <property type="entry name" value="GAF"/>
    <property type="match status" value="1"/>
</dbReference>
<dbReference type="SMART" id="SM00387">
    <property type="entry name" value="HATPase_c"/>
    <property type="match status" value="1"/>
</dbReference>
<evidence type="ECO:0000256" key="10">
    <source>
        <dbReference type="SAM" id="Phobius"/>
    </source>
</evidence>
<feature type="transmembrane region" description="Helical" evidence="10">
    <location>
        <begin position="174"/>
        <end position="193"/>
    </location>
</feature>
<dbReference type="Gene3D" id="6.10.340.10">
    <property type="match status" value="1"/>
</dbReference>
<proteinExistence type="predicted"/>
<name>A0ABY4YT39_9MICO</name>
<dbReference type="InterPro" id="IPR036097">
    <property type="entry name" value="HisK_dim/P_sf"/>
</dbReference>
<feature type="transmembrane region" description="Helical" evidence="10">
    <location>
        <begin position="14"/>
        <end position="36"/>
    </location>
</feature>
<protein>
    <recommendedName>
        <fullName evidence="3">histidine kinase</fullName>
        <ecNumber evidence="3">2.7.13.3</ecNumber>
    </recommendedName>
</protein>
<dbReference type="InterPro" id="IPR005467">
    <property type="entry name" value="His_kinase_dom"/>
</dbReference>
<dbReference type="PANTHER" id="PTHR43711:SF1">
    <property type="entry name" value="HISTIDINE KINASE 1"/>
    <property type="match status" value="1"/>
</dbReference>
<evidence type="ECO:0000256" key="1">
    <source>
        <dbReference type="ARBA" id="ARBA00000085"/>
    </source>
</evidence>
<organism evidence="13 14">
    <name type="scientific">Ornithinimicrobium faecis</name>
    <dbReference type="NCBI Taxonomy" id="2934158"/>
    <lineage>
        <taxon>Bacteria</taxon>
        <taxon>Bacillati</taxon>
        <taxon>Actinomycetota</taxon>
        <taxon>Actinomycetes</taxon>
        <taxon>Micrococcales</taxon>
        <taxon>Ornithinimicrobiaceae</taxon>
        <taxon>Ornithinimicrobium</taxon>
    </lineage>
</organism>
<dbReference type="EMBL" id="CP099489">
    <property type="protein sequence ID" value="USQ79744.1"/>
    <property type="molecule type" value="Genomic_DNA"/>
</dbReference>
<dbReference type="EC" id="2.7.13.3" evidence="3"/>
<evidence type="ECO:0000256" key="3">
    <source>
        <dbReference type="ARBA" id="ARBA00012438"/>
    </source>
</evidence>
<evidence type="ECO:0000256" key="9">
    <source>
        <dbReference type="ARBA" id="ARBA00023012"/>
    </source>
</evidence>
<keyword evidence="5" id="KW-0808">Transferase</keyword>
<dbReference type="SUPFAM" id="SSF55781">
    <property type="entry name" value="GAF domain-like"/>
    <property type="match status" value="1"/>
</dbReference>
<dbReference type="SMART" id="SM00388">
    <property type="entry name" value="HisKA"/>
    <property type="match status" value="1"/>
</dbReference>
<keyword evidence="4" id="KW-0597">Phosphoprotein</keyword>
<dbReference type="GO" id="GO:0005524">
    <property type="term" value="F:ATP binding"/>
    <property type="evidence" value="ECO:0007669"/>
    <property type="project" value="UniProtKB-KW"/>
</dbReference>
<evidence type="ECO:0000256" key="2">
    <source>
        <dbReference type="ARBA" id="ARBA00004236"/>
    </source>
</evidence>
<feature type="domain" description="HAMP" evidence="12">
    <location>
        <begin position="202"/>
        <end position="255"/>
    </location>
</feature>
<dbReference type="InterPro" id="IPR050736">
    <property type="entry name" value="Sensor_HK_Regulatory"/>
</dbReference>
<dbReference type="InterPro" id="IPR004358">
    <property type="entry name" value="Sig_transdc_His_kin-like_C"/>
</dbReference>
<dbReference type="InterPro" id="IPR003594">
    <property type="entry name" value="HATPase_dom"/>
</dbReference>
<keyword evidence="6 10" id="KW-0812">Transmembrane</keyword>
<dbReference type="RefSeq" id="WP_252592848.1">
    <property type="nucleotide sequence ID" value="NZ_CP099489.1"/>
</dbReference>
<evidence type="ECO:0000259" key="12">
    <source>
        <dbReference type="PROSITE" id="PS50885"/>
    </source>
</evidence>
<accession>A0ABY4YT39</accession>
<dbReference type="InterPro" id="IPR036890">
    <property type="entry name" value="HATPase_C_sf"/>
</dbReference>
<evidence type="ECO:0000313" key="14">
    <source>
        <dbReference type="Proteomes" id="UP001056455"/>
    </source>
</evidence>
<dbReference type="InterPro" id="IPR003018">
    <property type="entry name" value="GAF"/>
</dbReference>